<evidence type="ECO:0000313" key="2">
    <source>
        <dbReference type="Proteomes" id="UP001057402"/>
    </source>
</evidence>
<dbReference type="EMBL" id="CM042880">
    <property type="protein sequence ID" value="KAI4388075.1"/>
    <property type="molecule type" value="Genomic_DNA"/>
</dbReference>
<dbReference type="Proteomes" id="UP001057402">
    <property type="component" value="Chromosome 1"/>
</dbReference>
<accession>A0ACB9SA57</accession>
<comment type="caution">
    <text evidence="1">The sequence shown here is derived from an EMBL/GenBank/DDBJ whole genome shotgun (WGS) entry which is preliminary data.</text>
</comment>
<protein>
    <submittedName>
        <fullName evidence="1">Uncharacterized protein</fullName>
    </submittedName>
</protein>
<gene>
    <name evidence="1" type="ORF">MLD38_000441</name>
</gene>
<keyword evidence="2" id="KW-1185">Reference proteome</keyword>
<name>A0ACB9SA57_9MYRT</name>
<sequence>MAAALTTAVVSSLLPTARRPCLNIYRRTTEFLAPLPITSDSSLKMGEMSTRTSSNVGKFRVTAARAESGKVSLGFRAPQFELTEPLSGKSWKLEDFEGYPALLVMFICNHCPFVKHLKKDIVKLTNFYMKKGLAVVAISSNSISTHPQDGPDFMAQEAKAFNYPFPYLYDESQDVARAFGAVCTPEFFLFKKDGRRPFELVYHGQFDDSRPSNNVPVTGRDLSLAIDCVLSGQPVTPAQKPSVGCSIKWHP</sequence>
<organism evidence="1 2">
    <name type="scientific">Melastoma candidum</name>
    <dbReference type="NCBI Taxonomy" id="119954"/>
    <lineage>
        <taxon>Eukaryota</taxon>
        <taxon>Viridiplantae</taxon>
        <taxon>Streptophyta</taxon>
        <taxon>Embryophyta</taxon>
        <taxon>Tracheophyta</taxon>
        <taxon>Spermatophyta</taxon>
        <taxon>Magnoliopsida</taxon>
        <taxon>eudicotyledons</taxon>
        <taxon>Gunneridae</taxon>
        <taxon>Pentapetalae</taxon>
        <taxon>rosids</taxon>
        <taxon>malvids</taxon>
        <taxon>Myrtales</taxon>
        <taxon>Melastomataceae</taxon>
        <taxon>Melastomatoideae</taxon>
        <taxon>Melastomateae</taxon>
        <taxon>Melastoma</taxon>
    </lineage>
</organism>
<reference evidence="2" key="1">
    <citation type="journal article" date="2023" name="Front. Plant Sci.">
        <title>Chromosomal-level genome assembly of Melastoma candidum provides insights into trichome evolution.</title>
        <authorList>
            <person name="Zhong Y."/>
            <person name="Wu W."/>
            <person name="Sun C."/>
            <person name="Zou P."/>
            <person name="Liu Y."/>
            <person name="Dai S."/>
            <person name="Zhou R."/>
        </authorList>
    </citation>
    <scope>NUCLEOTIDE SEQUENCE [LARGE SCALE GENOMIC DNA]</scope>
</reference>
<evidence type="ECO:0000313" key="1">
    <source>
        <dbReference type="EMBL" id="KAI4388075.1"/>
    </source>
</evidence>
<proteinExistence type="predicted"/>